<dbReference type="CDD" id="cd02199">
    <property type="entry name" value="YjgF_YER057c_UK114_like_1"/>
    <property type="match status" value="1"/>
</dbReference>
<organism evidence="1 2">
    <name type="scientific">Geodermatophilus ruber</name>
    <dbReference type="NCBI Taxonomy" id="504800"/>
    <lineage>
        <taxon>Bacteria</taxon>
        <taxon>Bacillati</taxon>
        <taxon>Actinomycetota</taxon>
        <taxon>Actinomycetes</taxon>
        <taxon>Geodermatophilales</taxon>
        <taxon>Geodermatophilaceae</taxon>
        <taxon>Geodermatophilus</taxon>
    </lineage>
</organism>
<dbReference type="Proteomes" id="UP000199152">
    <property type="component" value="Unassembled WGS sequence"/>
</dbReference>
<accession>A0A1I4GQT7</accession>
<dbReference type="InParanoid" id="A0A1I4GQT7"/>
<proteinExistence type="predicted"/>
<dbReference type="OrthoDB" id="9806229at2"/>
<dbReference type="AlphaFoldDB" id="A0A1I4GQT7"/>
<dbReference type="InterPro" id="IPR013813">
    <property type="entry name" value="Endoribo_LPSP/chorism_mut-like"/>
</dbReference>
<dbReference type="EMBL" id="FOSW01000009">
    <property type="protein sequence ID" value="SFL32388.1"/>
    <property type="molecule type" value="Genomic_DNA"/>
</dbReference>
<dbReference type="Gene3D" id="3.30.1330.40">
    <property type="entry name" value="RutC-like"/>
    <property type="match status" value="1"/>
</dbReference>
<dbReference type="STRING" id="504800.SAMN04488085_109137"/>
<sequence length="145" mass="14603">MSEQPAPATAVPPQGAYVPAVVHGGLVWTAGMTPRRDGRLTVRGVVGADVDLAAAREAAALAAGNTLLAVAEALGSLDAVARCVRMTVFIAAVDGFTEHAAVADAASAVLRERLGERGIVARSAIGVRTLPSGAPVEVELTAAVR</sequence>
<evidence type="ECO:0000313" key="1">
    <source>
        <dbReference type="EMBL" id="SFL32388.1"/>
    </source>
</evidence>
<evidence type="ECO:0000313" key="2">
    <source>
        <dbReference type="Proteomes" id="UP000199152"/>
    </source>
</evidence>
<dbReference type="Pfam" id="PF01042">
    <property type="entry name" value="Ribonuc_L-PSP"/>
    <property type="match status" value="1"/>
</dbReference>
<dbReference type="SUPFAM" id="SSF55298">
    <property type="entry name" value="YjgF-like"/>
    <property type="match status" value="1"/>
</dbReference>
<gene>
    <name evidence="1" type="ORF">SAMN04488085_109137</name>
</gene>
<dbReference type="InterPro" id="IPR006175">
    <property type="entry name" value="YjgF/YER057c/UK114"/>
</dbReference>
<reference evidence="2" key="1">
    <citation type="submission" date="2016-10" db="EMBL/GenBank/DDBJ databases">
        <authorList>
            <person name="Varghese N."/>
            <person name="Submissions S."/>
        </authorList>
    </citation>
    <scope>NUCLEOTIDE SEQUENCE [LARGE SCALE GENOMIC DNA]</scope>
    <source>
        <strain evidence="2">DSM 45317</strain>
    </source>
</reference>
<dbReference type="InterPro" id="IPR035959">
    <property type="entry name" value="RutC-like_sf"/>
</dbReference>
<keyword evidence="2" id="KW-1185">Reference proteome</keyword>
<dbReference type="PANTHER" id="PTHR43760:SF1">
    <property type="entry name" value="ENDORIBONUCLEASE L-PSP_CHORISMATE MUTASE-LIKE DOMAIN-CONTAINING PROTEIN"/>
    <property type="match status" value="1"/>
</dbReference>
<name>A0A1I4GQT7_9ACTN</name>
<dbReference type="PANTHER" id="PTHR43760">
    <property type="entry name" value="ENDORIBONUCLEASE-RELATED"/>
    <property type="match status" value="1"/>
</dbReference>
<protein>
    <submittedName>
        <fullName evidence="1">Enamine deaminase RidA, house cleaning of reactive enamine intermediates, YjgF/YER057c/UK114 family</fullName>
    </submittedName>
</protein>
<dbReference type="RefSeq" id="WP_091326202.1">
    <property type="nucleotide sequence ID" value="NZ_FOSW01000009.1"/>
</dbReference>